<evidence type="ECO:0000313" key="2">
    <source>
        <dbReference type="EMBL" id="RHX87202.1"/>
    </source>
</evidence>
<dbReference type="EMBL" id="QHCT01000005">
    <property type="protein sequence ID" value="RHX87202.1"/>
    <property type="molecule type" value="Genomic_DNA"/>
</dbReference>
<protein>
    <submittedName>
        <fullName evidence="2">Uncharacterized protein</fullName>
    </submittedName>
</protein>
<organism evidence="2 3">
    <name type="scientific">Leptospira stimsonii</name>
    <dbReference type="NCBI Taxonomy" id="2202203"/>
    <lineage>
        <taxon>Bacteria</taxon>
        <taxon>Pseudomonadati</taxon>
        <taxon>Spirochaetota</taxon>
        <taxon>Spirochaetia</taxon>
        <taxon>Leptospirales</taxon>
        <taxon>Leptospiraceae</taxon>
        <taxon>Leptospira</taxon>
    </lineage>
</organism>
<dbReference type="AlphaFoldDB" id="A0A396YVC6"/>
<keyword evidence="1" id="KW-0472">Membrane</keyword>
<accession>A0A396YVC6</accession>
<evidence type="ECO:0000256" key="1">
    <source>
        <dbReference type="SAM" id="Phobius"/>
    </source>
</evidence>
<evidence type="ECO:0000313" key="3">
    <source>
        <dbReference type="Proteomes" id="UP000265798"/>
    </source>
</evidence>
<name>A0A396YVC6_9LEPT</name>
<proteinExistence type="predicted"/>
<sequence length="117" mass="13646">MWNTDSLWLEVSVVTIFFLLGHIFLGHFEERGPSWRKLGKFILTLMIIILTSIYFGRTFSFLLLALALLPVLYIHAIVLPKKGIHGWTGEPKSKYYELRGWDKNIFEADSMSKKKKK</sequence>
<dbReference type="OrthoDB" id="69505at2"/>
<dbReference type="Proteomes" id="UP000265798">
    <property type="component" value="Unassembled WGS sequence"/>
</dbReference>
<dbReference type="RefSeq" id="WP_118969708.1">
    <property type="nucleotide sequence ID" value="NZ_QHCT01000005.1"/>
</dbReference>
<feature type="transmembrane region" description="Helical" evidence="1">
    <location>
        <begin position="6"/>
        <end position="26"/>
    </location>
</feature>
<keyword evidence="1" id="KW-1133">Transmembrane helix</keyword>
<comment type="caution">
    <text evidence="2">The sequence shown here is derived from an EMBL/GenBank/DDBJ whole genome shotgun (WGS) entry which is preliminary data.</text>
</comment>
<gene>
    <name evidence="2" type="ORF">DLM75_16980</name>
</gene>
<keyword evidence="1" id="KW-0812">Transmembrane</keyword>
<feature type="transmembrane region" description="Helical" evidence="1">
    <location>
        <begin position="38"/>
        <end position="55"/>
    </location>
</feature>
<reference evidence="3" key="1">
    <citation type="submission" date="2018-05" db="EMBL/GenBank/DDBJ databases">
        <title>Leptospira yasudae sp. nov. and Leptospira stimsonii sp. nov., two pathogenic species of the genus Leptospira isolated from environmental sources.</title>
        <authorList>
            <person name="Casanovas-Massana A."/>
            <person name="Hamond C."/>
            <person name="Santos L.A."/>
            <person name="Hacker K.P."/>
            <person name="Balassiano I."/>
            <person name="Medeiros M.A."/>
            <person name="Reis M.G."/>
            <person name="Ko A.I."/>
            <person name="Wunder E.A."/>
        </authorList>
    </citation>
    <scope>NUCLEOTIDE SEQUENCE [LARGE SCALE GENOMIC DNA]</scope>
    <source>
        <strain evidence="3">Yale</strain>
    </source>
</reference>